<dbReference type="Gene3D" id="3.40.960.10">
    <property type="entry name" value="VSR Endonuclease"/>
    <property type="match status" value="1"/>
</dbReference>
<protein>
    <submittedName>
        <fullName evidence="2">DUF559 domain-containing protein</fullName>
    </submittedName>
</protein>
<evidence type="ECO:0000259" key="1">
    <source>
        <dbReference type="Pfam" id="PF04480"/>
    </source>
</evidence>
<proteinExistence type="predicted"/>
<dbReference type="InterPro" id="IPR011335">
    <property type="entry name" value="Restrct_endonuc-II-like"/>
</dbReference>
<dbReference type="Pfam" id="PF04480">
    <property type="entry name" value="DUF559"/>
    <property type="match status" value="1"/>
</dbReference>
<feature type="domain" description="DUF559" evidence="1">
    <location>
        <begin position="60"/>
        <end position="120"/>
    </location>
</feature>
<evidence type="ECO:0000313" key="3">
    <source>
        <dbReference type="Proteomes" id="UP001214553"/>
    </source>
</evidence>
<dbReference type="EMBL" id="CP119108">
    <property type="protein sequence ID" value="WEG09223.1"/>
    <property type="molecule type" value="Genomic_DNA"/>
</dbReference>
<gene>
    <name evidence="2" type="ORF">PU630_01285</name>
</gene>
<dbReference type="Proteomes" id="UP001214553">
    <property type="component" value="Chromosome"/>
</dbReference>
<evidence type="ECO:0000313" key="2">
    <source>
        <dbReference type="EMBL" id="WEG09223.1"/>
    </source>
</evidence>
<dbReference type="InterPro" id="IPR007569">
    <property type="entry name" value="DUF559"/>
</dbReference>
<name>A0ABY8C2Z2_9MICO</name>
<sequence length="129" mass="14990">MDAGRRRGIHHLRDALPRVRTGSASRPETWTRLTLIDGGLPEPVLDHDVLDHAERFVARVDQAYPQWKIAIEYEGAHHNTDQQWESDIERYARLEAAGWLVIRVSRTLLFQHPDLLVARVRDAIVRRSR</sequence>
<keyword evidence="3" id="KW-1185">Reference proteome</keyword>
<accession>A0ABY8C2Z2</accession>
<organism evidence="2 3">
    <name type="scientific">Microbacterium horticulturae</name>
    <dbReference type="NCBI Taxonomy" id="3028316"/>
    <lineage>
        <taxon>Bacteria</taxon>
        <taxon>Bacillati</taxon>
        <taxon>Actinomycetota</taxon>
        <taxon>Actinomycetes</taxon>
        <taxon>Micrococcales</taxon>
        <taxon>Microbacteriaceae</taxon>
        <taxon>Microbacterium</taxon>
    </lineage>
</organism>
<dbReference type="SUPFAM" id="SSF52980">
    <property type="entry name" value="Restriction endonuclease-like"/>
    <property type="match status" value="1"/>
</dbReference>
<reference evidence="2 3" key="1">
    <citation type="submission" date="2023-03" db="EMBL/GenBank/DDBJ databases">
        <title>Genome sequence of Microbacterium sp. KACC 23027.</title>
        <authorList>
            <person name="Kim S."/>
            <person name="Heo J."/>
            <person name="Kwon S.-W."/>
        </authorList>
    </citation>
    <scope>NUCLEOTIDE SEQUENCE [LARGE SCALE GENOMIC DNA]</scope>
    <source>
        <strain evidence="2 3">KACC 23027</strain>
    </source>
</reference>
<dbReference type="RefSeq" id="WP_275278547.1">
    <property type="nucleotide sequence ID" value="NZ_CP119108.1"/>
</dbReference>